<dbReference type="Proteomes" id="UP000256379">
    <property type="component" value="Unassembled WGS sequence"/>
</dbReference>
<reference evidence="2 3" key="1">
    <citation type="submission" date="2018-04" db="EMBL/GenBank/DDBJ databases">
        <title>Novel Campyloabacter and Helicobacter Species and Strains.</title>
        <authorList>
            <person name="Mannion A.J."/>
            <person name="Shen Z."/>
            <person name="Fox J.G."/>
        </authorList>
    </citation>
    <scope>NUCLEOTIDE SEQUENCE [LARGE SCALE GENOMIC DNA]</scope>
    <source>
        <strain evidence="2 3">MIT 17-337</strain>
    </source>
</reference>
<evidence type="ECO:0000259" key="1">
    <source>
        <dbReference type="PROSITE" id="PS51186"/>
    </source>
</evidence>
<feature type="domain" description="N-acetyltransferase" evidence="1">
    <location>
        <begin position="2"/>
        <end position="142"/>
    </location>
</feature>
<dbReference type="InterPro" id="IPR000182">
    <property type="entry name" value="GNAT_dom"/>
</dbReference>
<evidence type="ECO:0000313" key="3">
    <source>
        <dbReference type="Proteomes" id="UP000256379"/>
    </source>
</evidence>
<organism evidence="2 3">
    <name type="scientific">Helicobacter didelphidarum</name>
    <dbReference type="NCBI Taxonomy" id="2040648"/>
    <lineage>
        <taxon>Bacteria</taxon>
        <taxon>Pseudomonadati</taxon>
        <taxon>Campylobacterota</taxon>
        <taxon>Epsilonproteobacteria</taxon>
        <taxon>Campylobacterales</taxon>
        <taxon>Helicobacteraceae</taxon>
        <taxon>Helicobacter</taxon>
    </lineage>
</organism>
<protein>
    <submittedName>
        <fullName evidence="2">N-acetyltransferase</fullName>
    </submittedName>
</protein>
<proteinExistence type="predicted"/>
<keyword evidence="3" id="KW-1185">Reference proteome</keyword>
<dbReference type="SUPFAM" id="SSF55729">
    <property type="entry name" value="Acyl-CoA N-acyltransferases (Nat)"/>
    <property type="match status" value="1"/>
</dbReference>
<dbReference type="OrthoDB" id="9805924at2"/>
<dbReference type="EMBL" id="NXLQ01000014">
    <property type="protein sequence ID" value="RDU65284.1"/>
    <property type="molecule type" value="Genomic_DNA"/>
</dbReference>
<dbReference type="RefSeq" id="WP_115543272.1">
    <property type="nucleotide sequence ID" value="NZ_NXLQ01000014.1"/>
</dbReference>
<sequence length="142" mass="16668">MLTMQELDSKQELAKLHIIAQQLRPHLSQEEFIERVFAQKEKMGYRLFGFLLDNEYIGMCGVMPFEVLYRTQCLYICDFVITDTLRGRGFGAISLSLIQKWAKEAGYKELELSSSFPRTAAHHFYECKMNYDKTGFVFRKML</sequence>
<comment type="caution">
    <text evidence="2">The sequence shown here is derived from an EMBL/GenBank/DDBJ whole genome shotgun (WGS) entry which is preliminary data.</text>
</comment>
<evidence type="ECO:0000313" key="2">
    <source>
        <dbReference type="EMBL" id="RDU65284.1"/>
    </source>
</evidence>
<dbReference type="GO" id="GO:0016747">
    <property type="term" value="F:acyltransferase activity, transferring groups other than amino-acyl groups"/>
    <property type="evidence" value="ECO:0007669"/>
    <property type="project" value="InterPro"/>
</dbReference>
<keyword evidence="2" id="KW-0808">Transferase</keyword>
<dbReference type="PROSITE" id="PS51186">
    <property type="entry name" value="GNAT"/>
    <property type="match status" value="1"/>
</dbReference>
<dbReference type="AlphaFoldDB" id="A0A3D8IKW6"/>
<gene>
    <name evidence="2" type="ORF">CQA53_06850</name>
</gene>
<accession>A0A3D8IKW6</accession>
<name>A0A3D8IKW6_9HELI</name>
<dbReference type="Gene3D" id="3.40.630.30">
    <property type="match status" value="1"/>
</dbReference>
<dbReference type="CDD" id="cd04301">
    <property type="entry name" value="NAT_SF"/>
    <property type="match status" value="1"/>
</dbReference>
<dbReference type="InterPro" id="IPR016181">
    <property type="entry name" value="Acyl_CoA_acyltransferase"/>
</dbReference>
<dbReference type="Pfam" id="PF00583">
    <property type="entry name" value="Acetyltransf_1"/>
    <property type="match status" value="1"/>
</dbReference>